<dbReference type="SUPFAM" id="SSF52518">
    <property type="entry name" value="Thiamin diphosphate-binding fold (THDP-binding)"/>
    <property type="match status" value="2"/>
</dbReference>
<feature type="binding site" evidence="15">
    <location>
        <position position="172"/>
    </location>
    <ligand>
        <name>thiamine diphosphate</name>
        <dbReference type="ChEBI" id="CHEBI:58937"/>
    </ligand>
</feature>
<dbReference type="FunFam" id="3.40.50.920:FF:000003">
    <property type="entry name" value="Transketolase"/>
    <property type="match status" value="1"/>
</dbReference>
<comment type="similarity">
    <text evidence="3 18">Belongs to the transketolase family.</text>
</comment>
<keyword evidence="10 15" id="KW-0786">Thiamine pyrophosphate</keyword>
<evidence type="ECO:0000313" key="20">
    <source>
        <dbReference type="EMBL" id="GAN76314.1"/>
    </source>
</evidence>
<evidence type="ECO:0000256" key="12">
    <source>
        <dbReference type="NCBIfam" id="TIGR00232"/>
    </source>
</evidence>
<comment type="cofactor">
    <cofactor evidence="16">
        <name>Mg(2+)</name>
        <dbReference type="ChEBI" id="CHEBI:18420"/>
    </cofactor>
    <text evidence="16">Binds 1 Mg(2+) ion per subunit. Can also utilize other divalent metal cations, such as Ca(2+), Mn(2+) and Co(2+).</text>
</comment>
<dbReference type="FunFam" id="3.40.50.970:FF:000003">
    <property type="entry name" value="Transketolase"/>
    <property type="match status" value="1"/>
</dbReference>
<evidence type="ECO:0000256" key="14">
    <source>
        <dbReference type="PIRSR" id="PIRSR605478-2"/>
    </source>
</evidence>
<keyword evidence="9 16" id="KW-0460">Magnesium</keyword>
<evidence type="ECO:0000259" key="19">
    <source>
        <dbReference type="SMART" id="SM00861"/>
    </source>
</evidence>
<comment type="cofactor">
    <cofactor evidence="2">
        <name>Co(2+)</name>
        <dbReference type="ChEBI" id="CHEBI:48828"/>
    </cofactor>
</comment>
<gene>
    <name evidence="20" type="ORF">Asru_0084_25</name>
</gene>
<evidence type="ECO:0000256" key="9">
    <source>
        <dbReference type="ARBA" id="ARBA00022842"/>
    </source>
</evidence>
<dbReference type="InterPro" id="IPR005475">
    <property type="entry name" value="Transketolase-like_Pyr-bd"/>
</dbReference>
<dbReference type="GO" id="GO:0009052">
    <property type="term" value="P:pentose-phosphate shunt, non-oxidative branch"/>
    <property type="evidence" value="ECO:0007669"/>
    <property type="project" value="UniProtKB-ARBA"/>
</dbReference>
<keyword evidence="6 18" id="KW-0808">Transferase</keyword>
<dbReference type="Pfam" id="PF00456">
    <property type="entry name" value="Transketolase_N"/>
    <property type="match status" value="1"/>
</dbReference>
<dbReference type="InterPro" id="IPR009014">
    <property type="entry name" value="Transketo_C/PFOR_II"/>
</dbReference>
<proteinExistence type="inferred from homology"/>
<feature type="binding site" evidence="15">
    <location>
        <position position="277"/>
    </location>
    <ligand>
        <name>thiamine diphosphate</name>
        <dbReference type="ChEBI" id="CHEBI:58937"/>
    </ligand>
</feature>
<keyword evidence="8 18" id="KW-0106">Calcium</keyword>
<evidence type="ECO:0000256" key="3">
    <source>
        <dbReference type="ARBA" id="ARBA00007131"/>
    </source>
</evidence>
<comment type="function">
    <text evidence="18">Catalyzes the transfer of a two-carbon ketol group from a ketose donor to an aldose acceptor, via a covalent intermediate with the cofactor thiamine pyrophosphate.</text>
</comment>
<comment type="cofactor">
    <cofactor evidence="18">
        <name>Mg(2+)</name>
        <dbReference type="ChEBI" id="CHEBI:18420"/>
    </cofactor>
    <cofactor evidence="18">
        <name>Ca(2+)</name>
        <dbReference type="ChEBI" id="CHEBI:29108"/>
    </cofactor>
    <cofactor evidence="18">
        <name>Mn(2+)</name>
        <dbReference type="ChEBI" id="CHEBI:29035"/>
    </cofactor>
    <cofactor evidence="18">
        <name>Co(2+)</name>
        <dbReference type="ChEBI" id="CHEBI:48828"/>
    </cofactor>
    <text evidence="18">Binds 1 Mg(2+) ion per subunit. Can also utilize other divalent metal cations, such as Ca(2+), Mn(2+) and Co(2+).</text>
</comment>
<keyword evidence="21" id="KW-1185">Reference proteome</keyword>
<evidence type="ECO:0000256" key="6">
    <source>
        <dbReference type="ARBA" id="ARBA00022679"/>
    </source>
</evidence>
<dbReference type="SMART" id="SM00861">
    <property type="entry name" value="Transket_pyr"/>
    <property type="match status" value="1"/>
</dbReference>
<feature type="binding site" evidence="14">
    <location>
        <position position="537"/>
    </location>
    <ligand>
        <name>substrate</name>
    </ligand>
</feature>
<feature type="site" description="Important for catalytic activity" evidence="17">
    <location>
        <position position="29"/>
    </location>
</feature>
<dbReference type="Pfam" id="PF22613">
    <property type="entry name" value="Transketolase_C_1"/>
    <property type="match status" value="1"/>
</dbReference>
<feature type="binding site" evidence="15">
    <location>
        <begin position="130"/>
        <end position="132"/>
    </location>
    <ligand>
        <name>thiamine diphosphate</name>
        <dbReference type="ChEBI" id="CHEBI:58937"/>
    </ligand>
</feature>
<feature type="binding site" evidence="16">
    <location>
        <position position="171"/>
    </location>
    <ligand>
        <name>Mg(2+)</name>
        <dbReference type="ChEBI" id="CHEBI:18420"/>
    </ligand>
</feature>
<feature type="binding site" evidence="15">
    <location>
        <position position="69"/>
    </location>
    <ligand>
        <name>thiamine diphosphate</name>
        <dbReference type="ChEBI" id="CHEBI:58937"/>
    </ligand>
</feature>
<feature type="binding site" evidence="16">
    <location>
        <position position="201"/>
    </location>
    <ligand>
        <name>Mg(2+)</name>
        <dbReference type="ChEBI" id="CHEBI:18420"/>
    </ligand>
</feature>
<feature type="domain" description="Transketolase-like pyrimidine-binding" evidence="19">
    <location>
        <begin position="370"/>
        <end position="542"/>
    </location>
</feature>
<feature type="binding site" evidence="15">
    <location>
        <position position="454"/>
    </location>
    <ligand>
        <name>thiamine diphosphate</name>
        <dbReference type="ChEBI" id="CHEBI:58937"/>
    </ligand>
</feature>
<dbReference type="InterPro" id="IPR020826">
    <property type="entry name" value="Transketolase_BS"/>
</dbReference>
<evidence type="ECO:0000256" key="13">
    <source>
        <dbReference type="PIRSR" id="PIRSR605478-1"/>
    </source>
</evidence>
<dbReference type="Proteomes" id="UP000032680">
    <property type="component" value="Unassembled WGS sequence"/>
</dbReference>
<evidence type="ECO:0000256" key="4">
    <source>
        <dbReference type="ARBA" id="ARBA00011738"/>
    </source>
</evidence>
<feature type="binding site" evidence="14">
    <location>
        <position position="486"/>
    </location>
    <ligand>
        <name>substrate</name>
    </ligand>
</feature>
<dbReference type="RefSeq" id="WP_048860111.1">
    <property type="nucleotide sequence ID" value="NZ_BANB01000084.1"/>
</dbReference>
<evidence type="ECO:0000256" key="17">
    <source>
        <dbReference type="PIRSR" id="PIRSR605478-5"/>
    </source>
</evidence>
<dbReference type="PANTHER" id="PTHR43522">
    <property type="entry name" value="TRANSKETOLASE"/>
    <property type="match status" value="1"/>
</dbReference>
<feature type="active site" description="Proton donor" evidence="13">
    <location>
        <position position="429"/>
    </location>
</feature>
<evidence type="ECO:0000256" key="11">
    <source>
        <dbReference type="ARBA" id="ARBA00049473"/>
    </source>
</evidence>
<feature type="binding site" evidence="14">
    <location>
        <position position="400"/>
    </location>
    <ligand>
        <name>substrate</name>
    </ligand>
</feature>
<feature type="binding site" evidence="14">
    <location>
        <position position="29"/>
    </location>
    <ligand>
        <name>substrate</name>
    </ligand>
</feature>
<dbReference type="SUPFAM" id="SSF52922">
    <property type="entry name" value="TK C-terminal domain-like"/>
    <property type="match status" value="1"/>
</dbReference>
<evidence type="ECO:0000256" key="16">
    <source>
        <dbReference type="PIRSR" id="PIRSR605478-4"/>
    </source>
</evidence>
<sequence>MDASELDRLCINTIRTLAIDAIQKARSGHPGTPMGMAPVAYSLWQKRLDFDPADPIWPNRDRFVLSSGHASMLLYALLHLTGTQAVNAAYQSAGRPAVTLDDIKTFRQLGSACPGHPEYHITSGVEATTGPLGQGVAMSVGMAIAERWLASHFNRPDFAVVDWRTYALCGDGCMMEGISGEAASLAGHLGLHKLCWIYDSNRVTIEGHTGIAFTEDVATRFLGFGWNVLHVRDANDANEVLGAFDLASRERSRPTLIIVESHIGYGAPHKQDSPEVHGEPLGDDEVRLTKRSYGWPEDAQFLVPDGVYRHFADGIGTRGAAKHAAWRDLFARYRAAYPDLAGHFDAVQARELPAGWDDAIPAFPADAKGLAGRDASAIVENAVARTIPWLIGGAADLAPSTKTRLTFDSAGDFQPAEYGGRNLHFGIREHAMGAAVNGMALAKLRPFGAGFLIFSDYMRTPIRLSAIMELPALYVFTHDSIGVGEDGPTHQPVEQLAGLRAIPGLITLRPCDANEVAEAWRFILSARHQPACLILSRQPLPTLDRNRFAPAAGVARGAYVLADFGDTPPRAILIGTGSEVSLCVAAATQLASEGIATRVVSMPSWELFERQHESYRDDVLPDAIRARVAVEQAATIGWERYVGRHGAVVGMHTFGASAPLKGLLEKFGFTPEHIVTAAREQVARQGR</sequence>
<reference evidence="20 21" key="1">
    <citation type="submission" date="2012-11" db="EMBL/GenBank/DDBJ databases">
        <title>Whole genome sequence of Acidisphaera rubrifaciens HS-AP3.</title>
        <authorList>
            <person name="Azuma Y."/>
            <person name="Higashiura N."/>
            <person name="Hirakawa H."/>
            <person name="Matsushita K."/>
        </authorList>
    </citation>
    <scope>NUCLEOTIDE SEQUENCE [LARGE SCALE GENOMIC DNA]</scope>
    <source>
        <strain evidence="20 21">HS-AP3</strain>
    </source>
</reference>
<dbReference type="EMBL" id="BANB01000084">
    <property type="protein sequence ID" value="GAN76314.1"/>
    <property type="molecule type" value="Genomic_DNA"/>
</dbReference>
<dbReference type="CDD" id="cd02012">
    <property type="entry name" value="TPP_TK"/>
    <property type="match status" value="1"/>
</dbReference>
<evidence type="ECO:0000256" key="10">
    <source>
        <dbReference type="ARBA" id="ARBA00023052"/>
    </source>
</evidence>
<dbReference type="AlphaFoldDB" id="A0A0D6P604"/>
<organism evidence="20 21">
    <name type="scientific">Acidisphaera rubrifaciens HS-AP3</name>
    <dbReference type="NCBI Taxonomy" id="1231350"/>
    <lineage>
        <taxon>Bacteria</taxon>
        <taxon>Pseudomonadati</taxon>
        <taxon>Pseudomonadota</taxon>
        <taxon>Alphaproteobacteria</taxon>
        <taxon>Acetobacterales</taxon>
        <taxon>Acetobacteraceae</taxon>
        <taxon>Acidisphaera</taxon>
    </lineage>
</organism>
<dbReference type="PROSITE" id="PS00802">
    <property type="entry name" value="TRANSKETOLASE_2"/>
    <property type="match status" value="1"/>
</dbReference>
<evidence type="ECO:0000313" key="21">
    <source>
        <dbReference type="Proteomes" id="UP000032680"/>
    </source>
</evidence>
<feature type="binding site" evidence="14">
    <location>
        <position position="490"/>
    </location>
    <ligand>
        <name>substrate</name>
    </ligand>
</feature>
<dbReference type="OrthoDB" id="8732661at2"/>
<dbReference type="CDD" id="cd07033">
    <property type="entry name" value="TPP_PYR_DXS_TK_like"/>
    <property type="match status" value="1"/>
</dbReference>
<comment type="cofactor">
    <cofactor evidence="1">
        <name>Ca(2+)</name>
        <dbReference type="ChEBI" id="CHEBI:29108"/>
    </cofactor>
</comment>
<dbReference type="Gene3D" id="3.40.50.970">
    <property type="match status" value="2"/>
</dbReference>
<dbReference type="GO" id="GO:0004802">
    <property type="term" value="F:transketolase activity"/>
    <property type="evidence" value="ECO:0007669"/>
    <property type="project" value="UniProtKB-UniRule"/>
</dbReference>
<dbReference type="InterPro" id="IPR005474">
    <property type="entry name" value="Transketolase_N"/>
</dbReference>
<accession>A0A0D6P604</accession>
<dbReference type="GO" id="GO:0005829">
    <property type="term" value="C:cytosol"/>
    <property type="evidence" value="ECO:0007669"/>
    <property type="project" value="TreeGrafter"/>
</dbReference>
<dbReference type="NCBIfam" id="TIGR00232">
    <property type="entry name" value="tktlase_bact"/>
    <property type="match status" value="1"/>
</dbReference>
<dbReference type="FunFam" id="3.40.50.970:FF:000004">
    <property type="entry name" value="Transketolase"/>
    <property type="match status" value="1"/>
</dbReference>
<dbReference type="InterPro" id="IPR033247">
    <property type="entry name" value="Transketolase_fam"/>
</dbReference>
<comment type="caution">
    <text evidence="20">The sequence shown here is derived from an EMBL/GenBank/DDBJ whole genome shotgun (WGS) entry which is preliminary data.</text>
</comment>
<dbReference type="Pfam" id="PF02779">
    <property type="entry name" value="Transket_pyr"/>
    <property type="match status" value="1"/>
</dbReference>
<evidence type="ECO:0000256" key="5">
    <source>
        <dbReference type="ARBA" id="ARBA00013152"/>
    </source>
</evidence>
<dbReference type="GO" id="GO:0046872">
    <property type="term" value="F:metal ion binding"/>
    <property type="evidence" value="ECO:0007669"/>
    <property type="project" value="UniProtKB-KW"/>
</dbReference>
<evidence type="ECO:0000256" key="2">
    <source>
        <dbReference type="ARBA" id="ARBA00001941"/>
    </source>
</evidence>
<keyword evidence="7 16" id="KW-0479">Metal-binding</keyword>
<comment type="catalytic activity">
    <reaction evidence="11 18">
        <text>D-sedoheptulose 7-phosphate + D-glyceraldehyde 3-phosphate = aldehydo-D-ribose 5-phosphate + D-xylulose 5-phosphate</text>
        <dbReference type="Rhea" id="RHEA:10508"/>
        <dbReference type="ChEBI" id="CHEBI:57483"/>
        <dbReference type="ChEBI" id="CHEBI:57737"/>
        <dbReference type="ChEBI" id="CHEBI:58273"/>
        <dbReference type="ChEBI" id="CHEBI:59776"/>
        <dbReference type="EC" id="2.2.1.1"/>
    </reaction>
</comment>
<dbReference type="EC" id="2.2.1.1" evidence="5 12"/>
<protein>
    <recommendedName>
        <fullName evidence="5 12">Transketolase</fullName>
        <ecNumber evidence="5 12">2.2.1.1</ecNumber>
    </recommendedName>
</protein>
<evidence type="ECO:0000256" key="8">
    <source>
        <dbReference type="ARBA" id="ARBA00022837"/>
    </source>
</evidence>
<name>A0A0D6P604_9PROT</name>
<dbReference type="InterPro" id="IPR029061">
    <property type="entry name" value="THDP-binding"/>
</dbReference>
<feature type="binding site" evidence="14">
    <location>
        <position position="478"/>
    </location>
    <ligand>
        <name>substrate</name>
    </ligand>
</feature>
<comment type="cofactor">
    <cofactor evidence="15">
        <name>thiamine diphosphate</name>
        <dbReference type="ChEBI" id="CHEBI:58937"/>
    </cofactor>
    <text evidence="15">Binds 1 thiamine pyrophosphate per subunit. During the reaction, the substrate forms a covalent intermediate with the cofactor.</text>
</comment>
<feature type="binding site" evidence="16">
    <location>
        <position position="203"/>
    </location>
    <ligand>
        <name>Mg(2+)</name>
        <dbReference type="ChEBI" id="CHEBI:18420"/>
    </ligand>
</feature>
<evidence type="ECO:0000256" key="1">
    <source>
        <dbReference type="ARBA" id="ARBA00001913"/>
    </source>
</evidence>
<feature type="binding site" evidence="14">
    <location>
        <position position="373"/>
    </location>
    <ligand>
        <name>substrate</name>
    </ligand>
</feature>
<feature type="binding site" evidence="15">
    <location>
        <position position="201"/>
    </location>
    <ligand>
        <name>thiamine diphosphate</name>
        <dbReference type="ChEBI" id="CHEBI:58937"/>
    </ligand>
</feature>
<dbReference type="InterPro" id="IPR055152">
    <property type="entry name" value="Transketolase-like_C_2"/>
</dbReference>
<dbReference type="InterPro" id="IPR049557">
    <property type="entry name" value="Transketolase_CS"/>
</dbReference>
<evidence type="ECO:0000256" key="7">
    <source>
        <dbReference type="ARBA" id="ARBA00022723"/>
    </source>
</evidence>
<dbReference type="InterPro" id="IPR005478">
    <property type="entry name" value="Transketolase_bac-like"/>
</dbReference>
<comment type="subunit">
    <text evidence="4 18">Homodimer.</text>
</comment>
<feature type="binding site" evidence="14">
    <location>
        <position position="277"/>
    </location>
    <ligand>
        <name>substrate</name>
    </ligand>
</feature>
<feature type="site" description="Important for catalytic activity" evidence="17">
    <location>
        <position position="277"/>
    </location>
</feature>
<evidence type="ECO:0000256" key="18">
    <source>
        <dbReference type="RuleBase" id="RU004996"/>
    </source>
</evidence>
<dbReference type="PROSITE" id="PS00801">
    <property type="entry name" value="TRANSKETOLASE_1"/>
    <property type="match status" value="1"/>
</dbReference>
<dbReference type="Gene3D" id="3.40.50.920">
    <property type="match status" value="1"/>
</dbReference>
<dbReference type="PANTHER" id="PTHR43522:SF2">
    <property type="entry name" value="TRANSKETOLASE 1-RELATED"/>
    <property type="match status" value="1"/>
</dbReference>
<evidence type="ECO:0000256" key="15">
    <source>
        <dbReference type="PIRSR" id="PIRSR605478-3"/>
    </source>
</evidence>